<dbReference type="InterPro" id="IPR058907">
    <property type="entry name" value="P29_N"/>
</dbReference>
<dbReference type="EMBL" id="LCTZ01000002">
    <property type="protein sequence ID" value="KQC31319.1"/>
    <property type="molecule type" value="Genomic_DNA"/>
</dbReference>
<protein>
    <submittedName>
        <fullName evidence="3">Uncharacterized protein</fullName>
    </submittedName>
</protein>
<comment type="caution">
    <text evidence="3">The sequence shown here is derived from an EMBL/GenBank/DDBJ whole genome shotgun (WGS) entry which is preliminary data.</text>
</comment>
<keyword evidence="4" id="KW-1185">Reference proteome</keyword>
<dbReference type="Pfam" id="PF25841">
    <property type="entry name" value="Ulvan_lyase_C"/>
    <property type="match status" value="1"/>
</dbReference>
<feature type="domain" description="Broad-specificity ulvan lyase N-terminal" evidence="1">
    <location>
        <begin position="49"/>
        <end position="396"/>
    </location>
</feature>
<name>A0A0Q1C256_9FLAO</name>
<dbReference type="Pfam" id="PF25840">
    <property type="entry name" value="Ulvan_lyase_N"/>
    <property type="match status" value="1"/>
</dbReference>
<dbReference type="Proteomes" id="UP000050827">
    <property type="component" value="Unassembled WGS sequence"/>
</dbReference>
<proteinExistence type="predicted"/>
<evidence type="ECO:0000259" key="1">
    <source>
        <dbReference type="Pfam" id="PF25840"/>
    </source>
</evidence>
<dbReference type="STRING" id="346185.AAY42_16535"/>
<sequence>MERRDFAQLSALASMGLLVPLQACRDKVNLEHQESGESIPFEALTFQLLTTWSNAMVDIQIDDPEKPEVHGALYCKACNRIHGRCMDAVYPFLYMADKTGAQKYLDAAINVMKWSENVSMPDGSWTVVPDPKSWRGITVFGAIALGEALHHHGHVLPKEISDDWTQRLQKAAKFIHENFTIDYSHINYAFTAIYGLNFLGRMFKNVAYINHSRQLADEVPNWLTKPNKLIFGENKPSDEPSAKGLLPVDLGYNVEETLNGLVQYAVLEKDEQLLQLLTESMNGHLEFMLPDGAWDNSWGTRQNKWSYWGSRTTDGCQPAFALMADRNPAFGTAAFLSTELLKRCTVNGLLAGGLHYESHDVKPCLHHTFAHAKSLAFIMDNTEKLSNISKKTALPRGKGDGIKHFPELDVWLAAKGPWRATVSSYDVIFKKPHSQAATGGSLAVLWHNEVGPIFTASMAEYILVERYNQQPQPNGEDFPLTPRIESNREGKWYSNLFDLKAKVKTNEKNNTLNFEVVTQLTDRERAILPDSNYQLNYSLSIEKTIIVAKKVNDAPLDKEASLVLPIISPQHEQVVQVSEKLIEIQKKEGTVLVMSSVPLLIVKTKKKRVFNMVPGMEAILVKAVFEKNTNEISCEITVR</sequence>
<dbReference type="OrthoDB" id="2339489at2"/>
<dbReference type="AlphaFoldDB" id="A0A0Q1C256"/>
<organism evidence="3 4">
    <name type="scientific">Flagellimonas eckloniae</name>
    <dbReference type="NCBI Taxonomy" id="346185"/>
    <lineage>
        <taxon>Bacteria</taxon>
        <taxon>Pseudomonadati</taxon>
        <taxon>Bacteroidota</taxon>
        <taxon>Flavobacteriia</taxon>
        <taxon>Flavobacteriales</taxon>
        <taxon>Flavobacteriaceae</taxon>
        <taxon>Flagellimonas</taxon>
    </lineage>
</organism>
<dbReference type="InterPro" id="IPR008928">
    <property type="entry name" value="6-hairpin_glycosidase_sf"/>
</dbReference>
<dbReference type="RefSeq" id="WP_055397209.1">
    <property type="nucleotide sequence ID" value="NZ_LCTZ01000002.1"/>
</dbReference>
<gene>
    <name evidence="3" type="ORF">AAY42_16535</name>
</gene>
<dbReference type="InterPro" id="IPR058908">
    <property type="entry name" value="P29_C"/>
</dbReference>
<dbReference type="SUPFAM" id="SSF48208">
    <property type="entry name" value="Six-hairpin glycosidases"/>
    <property type="match status" value="1"/>
</dbReference>
<feature type="domain" description="Broad-specificity ulvan lyase C-terminal" evidence="2">
    <location>
        <begin position="402"/>
        <end position="638"/>
    </location>
</feature>
<evidence type="ECO:0000259" key="2">
    <source>
        <dbReference type="Pfam" id="PF25841"/>
    </source>
</evidence>
<reference evidence="3 4" key="1">
    <citation type="submission" date="2015-04" db="EMBL/GenBank/DDBJ databases">
        <title>Complete genome of flavobacterium.</title>
        <authorList>
            <person name="Kwon Y.M."/>
            <person name="Kim S.-J."/>
        </authorList>
    </citation>
    <scope>NUCLEOTIDE SEQUENCE [LARGE SCALE GENOMIC DNA]</scope>
    <source>
        <strain evidence="3 4">DK169</strain>
    </source>
</reference>
<dbReference type="GO" id="GO:0005975">
    <property type="term" value="P:carbohydrate metabolic process"/>
    <property type="evidence" value="ECO:0007669"/>
    <property type="project" value="InterPro"/>
</dbReference>
<dbReference type="PATRIC" id="fig|1547436.3.peg.3408"/>
<evidence type="ECO:0000313" key="4">
    <source>
        <dbReference type="Proteomes" id="UP000050827"/>
    </source>
</evidence>
<evidence type="ECO:0000313" key="3">
    <source>
        <dbReference type="EMBL" id="KQC31319.1"/>
    </source>
</evidence>
<accession>A0A0Q1C256</accession>